<dbReference type="PROSITE" id="PS51257">
    <property type="entry name" value="PROKAR_LIPOPROTEIN"/>
    <property type="match status" value="1"/>
</dbReference>
<keyword evidence="2" id="KW-0472">Membrane</keyword>
<keyword evidence="2" id="KW-1133">Transmembrane helix</keyword>
<evidence type="ECO:0000313" key="4">
    <source>
        <dbReference type="Proteomes" id="UP000262825"/>
    </source>
</evidence>
<dbReference type="PANTHER" id="PTHR35204">
    <property type="entry name" value="YALI0A21131P"/>
    <property type="match status" value="1"/>
</dbReference>
<accession>A0A376B2W0</accession>
<feature type="transmembrane region" description="Helical" evidence="2">
    <location>
        <begin position="7"/>
        <end position="26"/>
    </location>
</feature>
<dbReference type="AlphaFoldDB" id="A0A376B2W0"/>
<feature type="region of interest" description="Disordered" evidence="1">
    <location>
        <begin position="130"/>
        <end position="194"/>
    </location>
</feature>
<dbReference type="PANTHER" id="PTHR35204:SF1">
    <property type="entry name" value="ENTEROTOXIN"/>
    <property type="match status" value="1"/>
</dbReference>
<sequence length="660" mass="75578">MIRGVGLFLIGGFLACNAIYFLYFFAIDDPNVNYQLNTATQKQEAESKNNLNYQNYRDFVREIDVYNASAIFNSVNSALKQKDSDIFPAGVSYFPAVIPEGTILYHAGAGIPDGFEWLAMDMEFSMNFGSRGRKTRGSKSLNRFGNWGPGGPKHGPNFKKRDNEDESTDSTEDTENNHNYCDDNDGNNNGFHGPNNRISSFMSFRVKRDLNKMLYLDGASASKSKDTGEMDTQKILSDEIVKRLNLTDESDEDGEDGNEKKTFVMDERLYAQNICKWGEQFGLHGYIRVEMGFEVVLCDFSNLEMISNVSMKFSDNILNLPPNQDITFKNGWPINCNDGTLMDDLLTPEQKTILELENFREDKLVRLDVIEGWEQARIAGISHNWGDKRIGIDYRYLITGINRTWLDPNAYKRRLAYAGNETLVEIVDDLEHILKNFQFNQYRSNNWQLKTEQVVDKFAPIILSLEHLLNSSALNFQDKVLNITMYTLPFVKRYWHKVEDDYHSNGINFGVWEYSYPLLSLQTDSDYLIWSSFVNILDSIFDTIYNVFDNVSPLATECLTNGYIDETKEEAVLKPLLEQIHQLKSILNWVQFGYKCARACEWDEICYTPSWGPGPLGWALPSDYNSTGMIGFINDDENKLLVIDSNEQCIKVTDLLQGRG</sequence>
<dbReference type="InterPro" id="IPR038921">
    <property type="entry name" value="YOR389W-like"/>
</dbReference>
<organism evidence="3 4">
    <name type="scientific">Saccharomycodes ludwigii</name>
    <dbReference type="NCBI Taxonomy" id="36035"/>
    <lineage>
        <taxon>Eukaryota</taxon>
        <taxon>Fungi</taxon>
        <taxon>Dikarya</taxon>
        <taxon>Ascomycota</taxon>
        <taxon>Saccharomycotina</taxon>
        <taxon>Saccharomycetes</taxon>
        <taxon>Saccharomycodales</taxon>
        <taxon>Saccharomycodaceae</taxon>
        <taxon>Saccharomycodes</taxon>
    </lineage>
</organism>
<keyword evidence="4" id="KW-1185">Reference proteome</keyword>
<dbReference type="Proteomes" id="UP000262825">
    <property type="component" value="Unassembled WGS sequence"/>
</dbReference>
<feature type="compositionally biased region" description="Acidic residues" evidence="1">
    <location>
        <begin position="164"/>
        <end position="174"/>
    </location>
</feature>
<reference evidence="4" key="1">
    <citation type="submission" date="2018-06" db="EMBL/GenBank/DDBJ databases">
        <authorList>
            <person name="Guldener U."/>
        </authorList>
    </citation>
    <scope>NUCLEOTIDE SEQUENCE [LARGE SCALE GENOMIC DNA]</scope>
    <source>
        <strain evidence="4">UTAD17</strain>
    </source>
</reference>
<protein>
    <submittedName>
        <fullName evidence="3">Uncharacterized protein</fullName>
    </submittedName>
</protein>
<evidence type="ECO:0000256" key="2">
    <source>
        <dbReference type="SAM" id="Phobius"/>
    </source>
</evidence>
<dbReference type="EMBL" id="UFAJ01000069">
    <property type="protein sequence ID" value="SSD58952.1"/>
    <property type="molecule type" value="Genomic_DNA"/>
</dbReference>
<dbReference type="VEuPathDB" id="FungiDB:SCODWIG_00713"/>
<proteinExistence type="predicted"/>
<evidence type="ECO:0000256" key="1">
    <source>
        <dbReference type="SAM" id="MobiDB-lite"/>
    </source>
</evidence>
<gene>
    <name evidence="3" type="ORF">SCODWIG_00713</name>
</gene>
<evidence type="ECO:0000313" key="3">
    <source>
        <dbReference type="EMBL" id="SSD58952.1"/>
    </source>
</evidence>
<name>A0A376B2W0_9ASCO</name>
<keyword evidence="2" id="KW-0812">Transmembrane</keyword>